<dbReference type="Pfam" id="PF04972">
    <property type="entry name" value="BON"/>
    <property type="match status" value="2"/>
</dbReference>
<evidence type="ECO:0000256" key="1">
    <source>
        <dbReference type="SAM" id="MobiDB-lite"/>
    </source>
</evidence>
<protein>
    <submittedName>
        <fullName evidence="4">BON domain-containing protein</fullName>
    </submittedName>
</protein>
<evidence type="ECO:0000313" key="4">
    <source>
        <dbReference type="EMBL" id="NBG95098.1"/>
    </source>
</evidence>
<comment type="caution">
    <text evidence="4">The sequence shown here is derived from an EMBL/GenBank/DDBJ whole genome shotgun (WGS) entry which is preliminary data.</text>
</comment>
<sequence>MAIKMALKSSSLLALAAAGSLALAACTPVGMAVGAGATAGIAAFQERPVGEALTDTEIKLGLTDRLLKSDDGLYSKVSSKVMEGRVMMTGLVQRDEERAAATRIAWTVPGVREVINEIEISETSSLETLPSDEWIDAKLSARLLTDFSISDINYATDVTNGSVYVLGIGQDEGEIDRVAAHARDISGVRRVVMHAITVNDPRRMAERPAGVPAEQPFERQPAGERQGHVLAEAQEREDILTGQPPLRTDMSAYDDAVAIETASTSTAYQPTYQPAYEPAYQPAPAYDTGTGGPRSLSPGASAIESRDLAPVR</sequence>
<feature type="region of interest" description="Disordered" evidence="1">
    <location>
        <begin position="203"/>
        <end position="225"/>
    </location>
</feature>
<evidence type="ECO:0000313" key="5">
    <source>
        <dbReference type="Proteomes" id="UP000470384"/>
    </source>
</evidence>
<feature type="chain" id="PRO_5032729395" evidence="2">
    <location>
        <begin position="25"/>
        <end position="312"/>
    </location>
</feature>
<dbReference type="PANTHER" id="PTHR34606">
    <property type="entry name" value="BON DOMAIN-CONTAINING PROTEIN"/>
    <property type="match status" value="1"/>
</dbReference>
<keyword evidence="2" id="KW-0732">Signal</keyword>
<feature type="domain" description="BON" evidence="3">
    <location>
        <begin position="131"/>
        <end position="200"/>
    </location>
</feature>
<dbReference type="PROSITE" id="PS51257">
    <property type="entry name" value="PROKAR_LIPOPROTEIN"/>
    <property type="match status" value="1"/>
</dbReference>
<dbReference type="OrthoDB" id="8479706at2"/>
<feature type="compositionally biased region" description="Low complexity" evidence="1">
    <location>
        <begin position="267"/>
        <end position="286"/>
    </location>
</feature>
<keyword evidence="5" id="KW-1185">Reference proteome</keyword>
<gene>
    <name evidence="4" type="ORF">GTQ45_05075</name>
</gene>
<organism evidence="4 5">
    <name type="scientific">Pyruvatibacter mobilis</name>
    <dbReference type="NCBI Taxonomy" id="1712261"/>
    <lineage>
        <taxon>Bacteria</taxon>
        <taxon>Pseudomonadati</taxon>
        <taxon>Pseudomonadota</taxon>
        <taxon>Alphaproteobacteria</taxon>
        <taxon>Hyphomicrobiales</taxon>
        <taxon>Parvibaculaceae</taxon>
        <taxon>Pyruvatibacter</taxon>
    </lineage>
</organism>
<reference evidence="4 5" key="1">
    <citation type="journal article" date="2016" name="Int. J. Syst. Evol. Microbiol.">
        <title>Pyruvatibacter mobilis gen. nov., sp. nov., a marine bacterium from the culture broth of Picochlorum sp. 122.</title>
        <authorList>
            <person name="Wang G."/>
            <person name="Tang M."/>
            <person name="Wu H."/>
            <person name="Dai S."/>
            <person name="Li T."/>
            <person name="Chen C."/>
            <person name="He H."/>
            <person name="Fan J."/>
            <person name="Xiang W."/>
            <person name="Li X."/>
        </authorList>
    </citation>
    <scope>NUCLEOTIDE SEQUENCE [LARGE SCALE GENOMIC DNA]</scope>
    <source>
        <strain evidence="4 5">GYP-11</strain>
    </source>
</reference>
<proteinExistence type="predicted"/>
<dbReference type="EMBL" id="WXYQ01000004">
    <property type="protein sequence ID" value="NBG95098.1"/>
    <property type="molecule type" value="Genomic_DNA"/>
</dbReference>
<name>A0A845Q9X6_9HYPH</name>
<feature type="signal peptide" evidence="2">
    <location>
        <begin position="1"/>
        <end position="24"/>
    </location>
</feature>
<dbReference type="InterPro" id="IPR007055">
    <property type="entry name" value="BON_dom"/>
</dbReference>
<dbReference type="PANTHER" id="PTHR34606:SF15">
    <property type="entry name" value="BON DOMAIN-CONTAINING PROTEIN"/>
    <property type="match status" value="1"/>
</dbReference>
<evidence type="ECO:0000259" key="3">
    <source>
        <dbReference type="PROSITE" id="PS50914"/>
    </source>
</evidence>
<feature type="domain" description="BON" evidence="3">
    <location>
        <begin position="54"/>
        <end position="122"/>
    </location>
</feature>
<dbReference type="PROSITE" id="PS50914">
    <property type="entry name" value="BON"/>
    <property type="match status" value="2"/>
</dbReference>
<dbReference type="GeneID" id="300656013"/>
<dbReference type="Gene3D" id="3.30.1340.30">
    <property type="match status" value="1"/>
</dbReference>
<dbReference type="InterPro" id="IPR051686">
    <property type="entry name" value="Lipoprotein_DolP"/>
</dbReference>
<feature type="region of interest" description="Disordered" evidence="1">
    <location>
        <begin position="265"/>
        <end position="312"/>
    </location>
</feature>
<dbReference type="Proteomes" id="UP000470384">
    <property type="component" value="Unassembled WGS sequence"/>
</dbReference>
<accession>A0A845Q9X6</accession>
<evidence type="ECO:0000256" key="2">
    <source>
        <dbReference type="SAM" id="SignalP"/>
    </source>
</evidence>
<dbReference type="RefSeq" id="WP_160587102.1">
    <property type="nucleotide sequence ID" value="NZ_BMHN01000001.1"/>
</dbReference>
<dbReference type="AlphaFoldDB" id="A0A845Q9X6"/>